<accession>A0ABV0RL33</accession>
<organism evidence="2 3">
    <name type="scientific">Xenoophorus captivus</name>
    <dbReference type="NCBI Taxonomy" id="1517983"/>
    <lineage>
        <taxon>Eukaryota</taxon>
        <taxon>Metazoa</taxon>
        <taxon>Chordata</taxon>
        <taxon>Craniata</taxon>
        <taxon>Vertebrata</taxon>
        <taxon>Euteleostomi</taxon>
        <taxon>Actinopterygii</taxon>
        <taxon>Neopterygii</taxon>
        <taxon>Teleostei</taxon>
        <taxon>Neoteleostei</taxon>
        <taxon>Acanthomorphata</taxon>
        <taxon>Ovalentaria</taxon>
        <taxon>Atherinomorphae</taxon>
        <taxon>Cyprinodontiformes</taxon>
        <taxon>Goodeidae</taxon>
        <taxon>Xenoophorus</taxon>
    </lineage>
</organism>
<reference evidence="2 3" key="1">
    <citation type="submission" date="2021-06" db="EMBL/GenBank/DDBJ databases">
        <authorList>
            <person name="Palmer J.M."/>
        </authorList>
    </citation>
    <scope>NUCLEOTIDE SEQUENCE [LARGE SCALE GENOMIC DNA]</scope>
    <source>
        <strain evidence="2 3">XC_2019</strain>
        <tissue evidence="2">Muscle</tissue>
    </source>
</reference>
<dbReference type="EMBL" id="JAHRIN010050805">
    <property type="protein sequence ID" value="MEQ2208894.1"/>
    <property type="molecule type" value="Genomic_DNA"/>
</dbReference>
<gene>
    <name evidence="2" type="ORF">XENOCAPTIV_018688</name>
</gene>
<comment type="caution">
    <text evidence="2">The sequence shown here is derived from an EMBL/GenBank/DDBJ whole genome shotgun (WGS) entry which is preliminary data.</text>
</comment>
<proteinExistence type="predicted"/>
<feature type="compositionally biased region" description="Acidic residues" evidence="1">
    <location>
        <begin position="435"/>
        <end position="461"/>
    </location>
</feature>
<dbReference type="Proteomes" id="UP001434883">
    <property type="component" value="Unassembled WGS sequence"/>
</dbReference>
<dbReference type="Gene3D" id="1.25.40.10">
    <property type="entry name" value="Tetratricopeptide repeat domain"/>
    <property type="match status" value="1"/>
</dbReference>
<dbReference type="PANTHER" id="PTHR16155">
    <property type="entry name" value="DED DOMAIN-CONTAINING PROTEIN"/>
    <property type="match status" value="1"/>
</dbReference>
<evidence type="ECO:0000313" key="3">
    <source>
        <dbReference type="Proteomes" id="UP001434883"/>
    </source>
</evidence>
<name>A0ABV0RL33_9TELE</name>
<protein>
    <submittedName>
        <fullName evidence="2">Uncharacterized protein</fullName>
    </submittedName>
</protein>
<evidence type="ECO:0000256" key="1">
    <source>
        <dbReference type="SAM" id="MobiDB-lite"/>
    </source>
</evidence>
<feature type="region of interest" description="Disordered" evidence="1">
    <location>
        <begin position="423"/>
        <end position="469"/>
    </location>
</feature>
<keyword evidence="3" id="KW-1185">Reference proteome</keyword>
<evidence type="ECO:0000313" key="2">
    <source>
        <dbReference type="EMBL" id="MEQ2208894.1"/>
    </source>
</evidence>
<dbReference type="PANTHER" id="PTHR16155:SF18">
    <property type="entry name" value="STERILE ALPHA MOTIF DOMAIN-CONTAINING PROTEIN 9-LIKE"/>
    <property type="match status" value="1"/>
</dbReference>
<dbReference type="InterPro" id="IPR011990">
    <property type="entry name" value="TPR-like_helical_dom_sf"/>
</dbReference>
<sequence length="628" mass="72755">MSTNSKLFSMLALLNAYVPDSYLIMEEVSNQRVRLIHPIIAKRSVKLLADLNILRSSIAQDCVFQLCGEQAQLHTVQFVRDLLTKREMGEKGKEKFSLLIKDIIEEENFVQALLVLKKASQKFQDKHIFPQTVARLYYIGGTYPNFKKAEEWAKEAIDTAPNNSYAADTLGQVYKNRLLRKAKLPNQMIEMANKAFEAFKDVEIKAEKELDPEWSEPDYPGNVSVSFNNRGHFGFIQVAKIPSEKSKHFNPFKEILKLKVEATFEFFEWYLNYSKPDWITVEPDYFWKDVASCYKAYTAKDAADSTSFPALLDCLNHGLFVSKEKRAFKFEVTEKTQSDLEHIRDELKTIYEENVEDVKVAERYILSNIILSNKVRHSPKHPSVRELQSILQRFMATREHNRDPEFYLLVLLLFWPEEKLQTSQENDNEELKEPDTDEDQLQDQTSEEADINEEDTGEESEQPSPGLIFDPHLERYVNLMEKAYDNVYSKYLRGRYLLPLFFLGKGSGLSRWIHKSRLDAVVERTVDTELGNDLSDPNSNKTKRRTINDKWKSGEVWQMPEIQKMLQPVQIENFTVQQSGKEAEVVFCVGGKHKSARECQCGRSAESSMRFYLGFNIRGPVVFEVETP</sequence>